<accession>A0AAD7E9P8</accession>
<comment type="caution">
    <text evidence="2">The sequence shown here is derived from an EMBL/GenBank/DDBJ whole genome shotgun (WGS) entry which is preliminary data.</text>
</comment>
<name>A0AAD7E9P8_9AGAR</name>
<dbReference type="Proteomes" id="UP001218218">
    <property type="component" value="Unassembled WGS sequence"/>
</dbReference>
<dbReference type="AlphaFoldDB" id="A0AAD7E9P8"/>
<sequence length="331" mass="36977">MELKRERRNKGTVHRYTKNNGGRILGCEIQQNLPVHNEDPEGKQCEGSGHCFGDENRSDKWVLEPNLTGRVKQSGGAKKEHRHKWNFELNANHERILTFQEAALGVRKDGSEIGSLPGAKWDLSPDPVFSDRLADEEERSSVLIDSKDGSVVRIWGVRVKQKVGERECAVWARSTGGGRKDSVRAINWSSGVFCSLATYPRWGTQVTGRVDGGGSNKRPRPPSTMESGFSWGELRRAMARSRRVWASKPANRRSCPPAKNTLCISSTDKSVRGCACRLRLRAPWSYDAAALSEWDARDIHGSGCILALQRETRARNVLDPNLGRMQARVTM</sequence>
<reference evidence="2" key="1">
    <citation type="submission" date="2023-03" db="EMBL/GenBank/DDBJ databases">
        <title>Massive genome expansion in bonnet fungi (Mycena s.s.) driven by repeated elements and novel gene families across ecological guilds.</title>
        <authorList>
            <consortium name="Lawrence Berkeley National Laboratory"/>
            <person name="Harder C.B."/>
            <person name="Miyauchi S."/>
            <person name="Viragh M."/>
            <person name="Kuo A."/>
            <person name="Thoen E."/>
            <person name="Andreopoulos B."/>
            <person name="Lu D."/>
            <person name="Skrede I."/>
            <person name="Drula E."/>
            <person name="Henrissat B."/>
            <person name="Morin E."/>
            <person name="Kohler A."/>
            <person name="Barry K."/>
            <person name="LaButti K."/>
            <person name="Morin E."/>
            <person name="Salamov A."/>
            <person name="Lipzen A."/>
            <person name="Mereny Z."/>
            <person name="Hegedus B."/>
            <person name="Baldrian P."/>
            <person name="Stursova M."/>
            <person name="Weitz H."/>
            <person name="Taylor A."/>
            <person name="Grigoriev I.V."/>
            <person name="Nagy L.G."/>
            <person name="Martin F."/>
            <person name="Kauserud H."/>
        </authorList>
    </citation>
    <scope>NUCLEOTIDE SEQUENCE</scope>
    <source>
        <strain evidence="2">CBHHK002</strain>
    </source>
</reference>
<evidence type="ECO:0000313" key="2">
    <source>
        <dbReference type="EMBL" id="KAJ7303432.1"/>
    </source>
</evidence>
<protein>
    <submittedName>
        <fullName evidence="2">Uncharacterized protein</fullName>
    </submittedName>
</protein>
<dbReference type="EMBL" id="JARIHO010000106">
    <property type="protein sequence ID" value="KAJ7303432.1"/>
    <property type="molecule type" value="Genomic_DNA"/>
</dbReference>
<keyword evidence="3" id="KW-1185">Reference proteome</keyword>
<evidence type="ECO:0000256" key="1">
    <source>
        <dbReference type="SAM" id="MobiDB-lite"/>
    </source>
</evidence>
<evidence type="ECO:0000313" key="3">
    <source>
        <dbReference type="Proteomes" id="UP001218218"/>
    </source>
</evidence>
<proteinExistence type="predicted"/>
<gene>
    <name evidence="2" type="ORF">DFH08DRAFT_945352</name>
</gene>
<organism evidence="2 3">
    <name type="scientific">Mycena albidolilacea</name>
    <dbReference type="NCBI Taxonomy" id="1033008"/>
    <lineage>
        <taxon>Eukaryota</taxon>
        <taxon>Fungi</taxon>
        <taxon>Dikarya</taxon>
        <taxon>Basidiomycota</taxon>
        <taxon>Agaricomycotina</taxon>
        <taxon>Agaricomycetes</taxon>
        <taxon>Agaricomycetidae</taxon>
        <taxon>Agaricales</taxon>
        <taxon>Marasmiineae</taxon>
        <taxon>Mycenaceae</taxon>
        <taxon>Mycena</taxon>
    </lineage>
</organism>
<feature type="region of interest" description="Disordered" evidence="1">
    <location>
        <begin position="207"/>
        <end position="228"/>
    </location>
</feature>